<evidence type="ECO:0000313" key="3">
    <source>
        <dbReference type="Proteomes" id="UP000283895"/>
    </source>
</evidence>
<gene>
    <name evidence="2" type="ORF">VMCG_10789</name>
</gene>
<feature type="region of interest" description="Disordered" evidence="1">
    <location>
        <begin position="1"/>
        <end position="48"/>
    </location>
</feature>
<dbReference type="Proteomes" id="UP000283895">
    <property type="component" value="Unassembled WGS sequence"/>
</dbReference>
<reference evidence="2 3" key="1">
    <citation type="submission" date="2015-09" db="EMBL/GenBank/DDBJ databases">
        <title>Host preference determinants of Valsa canker pathogens revealed by comparative genomics.</title>
        <authorList>
            <person name="Yin Z."/>
            <person name="Huang L."/>
        </authorList>
    </citation>
    <scope>NUCLEOTIDE SEQUENCE [LARGE SCALE GENOMIC DNA]</scope>
    <source>
        <strain evidence="2 3">03-1</strain>
    </source>
</reference>
<feature type="compositionally biased region" description="Polar residues" evidence="1">
    <location>
        <begin position="30"/>
        <end position="39"/>
    </location>
</feature>
<organism evidence="2 3">
    <name type="scientific">Cytospora schulzeri</name>
    <dbReference type="NCBI Taxonomy" id="448051"/>
    <lineage>
        <taxon>Eukaryota</taxon>
        <taxon>Fungi</taxon>
        <taxon>Dikarya</taxon>
        <taxon>Ascomycota</taxon>
        <taxon>Pezizomycotina</taxon>
        <taxon>Sordariomycetes</taxon>
        <taxon>Sordariomycetidae</taxon>
        <taxon>Diaporthales</taxon>
        <taxon>Cytosporaceae</taxon>
        <taxon>Cytospora</taxon>
    </lineage>
</organism>
<dbReference type="EMBL" id="LKEA01000088">
    <property type="protein sequence ID" value="ROV87776.1"/>
    <property type="molecule type" value="Genomic_DNA"/>
</dbReference>
<evidence type="ECO:0000313" key="2">
    <source>
        <dbReference type="EMBL" id="ROV87776.1"/>
    </source>
</evidence>
<protein>
    <submittedName>
        <fullName evidence="2">Uncharacterized protein</fullName>
    </submittedName>
</protein>
<sequence length="229" mass="25234">MSELNWHTVEFEPPPPGIFSLSPRRAHHYQTPQHISPTSRRSDDSTPDPCLFIPPPGFFARSQVGGPGSSVHPTNMETSPQAALPPQPGVFAAIPIHHHKVRSQETAEAVKSTTSESATAIKTQQSSEDYSDSDTQVPLTDTTFPPEQTHTGTLAGAKAYRQSLMARLEACTRTAVELTVQIQAVDIEIEAGTESLIQRQKHIKKAKKARARERKKCREAEVIVDRSIR</sequence>
<keyword evidence="3" id="KW-1185">Reference proteome</keyword>
<comment type="caution">
    <text evidence="2">The sequence shown here is derived from an EMBL/GenBank/DDBJ whole genome shotgun (WGS) entry which is preliminary data.</text>
</comment>
<proteinExistence type="predicted"/>
<dbReference type="AlphaFoldDB" id="A0A423VA31"/>
<evidence type="ECO:0000256" key="1">
    <source>
        <dbReference type="SAM" id="MobiDB-lite"/>
    </source>
</evidence>
<feature type="compositionally biased region" description="Polar residues" evidence="1">
    <location>
        <begin position="111"/>
        <end position="136"/>
    </location>
</feature>
<accession>A0A423VA31</accession>
<feature type="region of interest" description="Disordered" evidence="1">
    <location>
        <begin position="105"/>
        <end position="136"/>
    </location>
</feature>
<name>A0A423VA31_9PEZI</name>